<evidence type="ECO:0000313" key="2">
    <source>
        <dbReference type="EMBL" id="CAE7939765.1"/>
    </source>
</evidence>
<dbReference type="OrthoDB" id="424792at2759"/>
<evidence type="ECO:0000313" key="3">
    <source>
        <dbReference type="Proteomes" id="UP000601435"/>
    </source>
</evidence>
<dbReference type="AlphaFoldDB" id="A0A813C4C7"/>
<dbReference type="EMBL" id="CAJNJA010089585">
    <property type="protein sequence ID" value="CAE7939765.1"/>
    <property type="molecule type" value="Genomic_DNA"/>
</dbReference>
<comment type="caution">
    <text evidence="2">The sequence shown here is derived from an EMBL/GenBank/DDBJ whole genome shotgun (WGS) entry which is preliminary data.</text>
</comment>
<proteinExistence type="predicted"/>
<evidence type="ECO:0000256" key="1">
    <source>
        <dbReference type="SAM" id="MobiDB-lite"/>
    </source>
</evidence>
<protein>
    <submittedName>
        <fullName evidence="2">Uncharacterized protein</fullName>
    </submittedName>
</protein>
<dbReference type="Proteomes" id="UP000601435">
    <property type="component" value="Unassembled WGS sequence"/>
</dbReference>
<keyword evidence="3" id="KW-1185">Reference proteome</keyword>
<accession>A0A813C4C7</accession>
<organism evidence="2 3">
    <name type="scientific">Symbiodinium necroappetens</name>
    <dbReference type="NCBI Taxonomy" id="1628268"/>
    <lineage>
        <taxon>Eukaryota</taxon>
        <taxon>Sar</taxon>
        <taxon>Alveolata</taxon>
        <taxon>Dinophyceae</taxon>
        <taxon>Suessiales</taxon>
        <taxon>Symbiodiniaceae</taxon>
        <taxon>Symbiodinium</taxon>
    </lineage>
</organism>
<name>A0A813C4C7_9DINO</name>
<feature type="compositionally biased region" description="Basic and acidic residues" evidence="1">
    <location>
        <begin position="641"/>
        <end position="651"/>
    </location>
</feature>
<sequence>MWARPSHAVRLQSQDVATLLQGAQRVRWFAKRRRRLDQYENFEKPLSAKAWTRLTKDGGFFEHSFQDMTPGEVSDTVFSASKMGVEATAFWTRASLSTGDLASAMTARQLATACYAFGAVKWHDEDMVRSIAPSVIKQAPSMKPALLAAVVQSFARMKVRNMPALRAISQAVQSSSRFNGKGLSMVAKSFAELEFRCPDFLQALDAWAAGGVDSSTLEACLDLLQSLAAFSALEGPLSWPSPTPFGQPVPALAPVAVREILEMLGRRVKELEPPQLHTAILAMGKLRVQDLVVLEAFQKEILADLSRMHTNSLPPVLESFALCYEQLRSSGQDSEDSSVHEERELFLVQLTSRMARELRLLRPQDASRVLSAIGRLGLVDPKLLSTAAALVPPRLAACSAPEVLALLEAYAAAGNRDSFMLPCLRKALVPLPHALEERLQELDDAQIVQAASAFALLGHAPGLVALLAVLREPFQRRSAGHGARRRAATTADSGIEQTARLLTPACQLALATLVSLHLSDSQTWAAAASAVMQGAAKEASKHQDGASDSLLKKLKQSLEIAEDPWRSAGKVSLYSGNELVLACLGFPRHSGRAFWYEEVSGSKMAEVSLSLLPGFLRHAAEAESGETRRAPLPSLRSLRPTSREESSELSKARGRAQEVLLERLTETEQGEEELQELPPMVIVALFRSLELISSGPFSVQPEAQDLQVLHRATVPLLQRLAMLAQEQQLSAKACVRILQSMKVARHRHLQNHGATGMVERMYDSLRTAEWE</sequence>
<reference evidence="2" key="1">
    <citation type="submission" date="2021-02" db="EMBL/GenBank/DDBJ databases">
        <authorList>
            <person name="Dougan E. K."/>
            <person name="Rhodes N."/>
            <person name="Thang M."/>
            <person name="Chan C."/>
        </authorList>
    </citation>
    <scope>NUCLEOTIDE SEQUENCE</scope>
</reference>
<feature type="compositionally biased region" description="Low complexity" evidence="1">
    <location>
        <begin position="631"/>
        <end position="640"/>
    </location>
</feature>
<gene>
    <name evidence="2" type="ORF">SNEC2469_LOCUS33640</name>
</gene>
<feature type="region of interest" description="Disordered" evidence="1">
    <location>
        <begin position="622"/>
        <end position="654"/>
    </location>
</feature>